<evidence type="ECO:0000313" key="1">
    <source>
        <dbReference type="EMBL" id="JAH82346.1"/>
    </source>
</evidence>
<reference evidence="1" key="2">
    <citation type="journal article" date="2015" name="Fish Shellfish Immunol.">
        <title>Early steps in the European eel (Anguilla anguilla)-Vibrio vulnificus interaction in the gills: Role of the RtxA13 toxin.</title>
        <authorList>
            <person name="Callol A."/>
            <person name="Pajuelo D."/>
            <person name="Ebbesson L."/>
            <person name="Teles M."/>
            <person name="MacKenzie S."/>
            <person name="Amaro C."/>
        </authorList>
    </citation>
    <scope>NUCLEOTIDE SEQUENCE</scope>
</reference>
<proteinExistence type="predicted"/>
<dbReference type="EMBL" id="GBXM01026231">
    <property type="protein sequence ID" value="JAH82346.1"/>
    <property type="molecule type" value="Transcribed_RNA"/>
</dbReference>
<sequence>MPLCPVKQSFSDAHLCTGLVKKYRHTPQRQFI</sequence>
<organism evidence="1">
    <name type="scientific">Anguilla anguilla</name>
    <name type="common">European freshwater eel</name>
    <name type="synonym">Muraena anguilla</name>
    <dbReference type="NCBI Taxonomy" id="7936"/>
    <lineage>
        <taxon>Eukaryota</taxon>
        <taxon>Metazoa</taxon>
        <taxon>Chordata</taxon>
        <taxon>Craniata</taxon>
        <taxon>Vertebrata</taxon>
        <taxon>Euteleostomi</taxon>
        <taxon>Actinopterygii</taxon>
        <taxon>Neopterygii</taxon>
        <taxon>Teleostei</taxon>
        <taxon>Anguilliformes</taxon>
        <taxon>Anguillidae</taxon>
        <taxon>Anguilla</taxon>
    </lineage>
</organism>
<protein>
    <submittedName>
        <fullName evidence="1">Uncharacterized protein</fullName>
    </submittedName>
</protein>
<dbReference type="AlphaFoldDB" id="A0A0E9VW83"/>
<accession>A0A0E9VW83</accession>
<name>A0A0E9VW83_ANGAN</name>
<reference evidence="1" key="1">
    <citation type="submission" date="2014-11" db="EMBL/GenBank/DDBJ databases">
        <authorList>
            <person name="Amaro Gonzalez C."/>
        </authorList>
    </citation>
    <scope>NUCLEOTIDE SEQUENCE</scope>
</reference>